<name>A0A9N7VGY4_PLEPL</name>
<evidence type="ECO:0000256" key="1">
    <source>
        <dbReference type="SAM" id="MobiDB-lite"/>
    </source>
</evidence>
<proteinExistence type="predicted"/>
<feature type="region of interest" description="Disordered" evidence="1">
    <location>
        <begin position="1"/>
        <end position="22"/>
    </location>
</feature>
<sequence length="100" mass="10805">MCGRTRRRVQPPGRAAASLLHVPGERTTTREWTQTLHPVEQYASFGSLEAICIGNSLSDENSCFTVGRSSTEESPVQTSSFPGCSRGSSALQPPRSPLLK</sequence>
<keyword evidence="3" id="KW-1185">Reference proteome</keyword>
<evidence type="ECO:0000313" key="2">
    <source>
        <dbReference type="EMBL" id="CAB1449465.1"/>
    </source>
</evidence>
<accession>A0A9N7VGY4</accession>
<feature type="region of interest" description="Disordered" evidence="1">
    <location>
        <begin position="63"/>
        <end position="100"/>
    </location>
</feature>
<dbReference type="Proteomes" id="UP001153269">
    <property type="component" value="Unassembled WGS sequence"/>
</dbReference>
<dbReference type="AlphaFoldDB" id="A0A9N7VGY4"/>
<organism evidence="2 3">
    <name type="scientific">Pleuronectes platessa</name>
    <name type="common">European plaice</name>
    <dbReference type="NCBI Taxonomy" id="8262"/>
    <lineage>
        <taxon>Eukaryota</taxon>
        <taxon>Metazoa</taxon>
        <taxon>Chordata</taxon>
        <taxon>Craniata</taxon>
        <taxon>Vertebrata</taxon>
        <taxon>Euteleostomi</taxon>
        <taxon>Actinopterygii</taxon>
        <taxon>Neopterygii</taxon>
        <taxon>Teleostei</taxon>
        <taxon>Neoteleostei</taxon>
        <taxon>Acanthomorphata</taxon>
        <taxon>Carangaria</taxon>
        <taxon>Pleuronectiformes</taxon>
        <taxon>Pleuronectoidei</taxon>
        <taxon>Pleuronectidae</taxon>
        <taxon>Pleuronectes</taxon>
    </lineage>
</organism>
<reference evidence="2" key="1">
    <citation type="submission" date="2020-03" db="EMBL/GenBank/DDBJ databases">
        <authorList>
            <person name="Weist P."/>
        </authorList>
    </citation>
    <scope>NUCLEOTIDE SEQUENCE</scope>
</reference>
<feature type="compositionally biased region" description="Polar residues" evidence="1">
    <location>
        <begin position="63"/>
        <end position="91"/>
    </location>
</feature>
<evidence type="ECO:0000313" key="3">
    <source>
        <dbReference type="Proteomes" id="UP001153269"/>
    </source>
</evidence>
<comment type="caution">
    <text evidence="2">The sequence shown here is derived from an EMBL/GenBank/DDBJ whole genome shotgun (WGS) entry which is preliminary data.</text>
</comment>
<dbReference type="EMBL" id="CADEAL010004016">
    <property type="protein sequence ID" value="CAB1449465.1"/>
    <property type="molecule type" value="Genomic_DNA"/>
</dbReference>
<protein>
    <submittedName>
        <fullName evidence="2">Uncharacterized protein</fullName>
    </submittedName>
</protein>
<gene>
    <name evidence="2" type="ORF">PLEPLA_LOCUS37148</name>
</gene>